<protein>
    <submittedName>
        <fullName evidence="5">Transcriptional regulator, MarR family</fullName>
    </submittedName>
</protein>
<dbReference type="SMART" id="SM00347">
    <property type="entry name" value="HTH_MARR"/>
    <property type="match status" value="1"/>
</dbReference>
<dbReference type="Pfam" id="PF12802">
    <property type="entry name" value="MarR_2"/>
    <property type="match status" value="1"/>
</dbReference>
<dbReference type="PANTHER" id="PTHR33164">
    <property type="entry name" value="TRANSCRIPTIONAL REGULATOR, MARR FAMILY"/>
    <property type="match status" value="1"/>
</dbReference>
<dbReference type="GO" id="GO:0003677">
    <property type="term" value="F:DNA binding"/>
    <property type="evidence" value="ECO:0007669"/>
    <property type="project" value="UniProtKB-KW"/>
</dbReference>
<dbReference type="AlphaFoldDB" id="A9WNS4"/>
<dbReference type="SUPFAM" id="SSF46785">
    <property type="entry name" value="Winged helix' DNA-binding domain"/>
    <property type="match status" value="1"/>
</dbReference>
<keyword evidence="6" id="KW-1185">Reference proteome</keyword>
<proteinExistence type="predicted"/>
<evidence type="ECO:0000256" key="1">
    <source>
        <dbReference type="ARBA" id="ARBA00023015"/>
    </source>
</evidence>
<dbReference type="KEGG" id="rsa:RSal33209_1538"/>
<dbReference type="PANTHER" id="PTHR33164:SF104">
    <property type="entry name" value="TRANSCRIPTIONAL REGULATORY PROTEIN"/>
    <property type="match status" value="1"/>
</dbReference>
<dbReference type="InterPro" id="IPR023187">
    <property type="entry name" value="Tscrpt_reg_MarR-type_CS"/>
</dbReference>
<dbReference type="RefSeq" id="WP_012244953.1">
    <property type="nucleotide sequence ID" value="NC_010168.1"/>
</dbReference>
<keyword evidence="2" id="KW-0238">DNA-binding</keyword>
<dbReference type="eggNOG" id="COG1846">
    <property type="taxonomic scope" value="Bacteria"/>
</dbReference>
<keyword evidence="3" id="KW-0804">Transcription</keyword>
<dbReference type="GO" id="GO:0003700">
    <property type="term" value="F:DNA-binding transcription factor activity"/>
    <property type="evidence" value="ECO:0007669"/>
    <property type="project" value="InterPro"/>
</dbReference>
<dbReference type="STRING" id="288705.RSal33209_1538"/>
<dbReference type="HOGENOM" id="CLU_083287_2_5_11"/>
<sequence>MKAHLSQAARRRLSVDAWEALFRAQVAVIRKLQPDPIFKRVSMREYDVLYTLSKCPVDWLRLNELSKNVLLTQPSMSRLVERLEARGLIERRSADDDRRGLLLRLTDAGRELQRDVGREHAKDINALVGSALDEADMAELIRISRKLEAAVETS</sequence>
<reference evidence="6" key="1">
    <citation type="journal article" date="2008" name="J. Bacteriol.">
        <title>Genome sequence of the fish pathogen Renibacterium salmoninarum suggests reductive evolution away from an environmental Arthrobacter ancestor.</title>
        <authorList>
            <person name="Wiens G.D."/>
            <person name="Rockey D.D."/>
            <person name="Wu Z."/>
            <person name="Chang J."/>
            <person name="Levy R."/>
            <person name="Crane S."/>
            <person name="Chen D.S."/>
            <person name="Capri G.R."/>
            <person name="Burnett J.R."/>
            <person name="Sudheesh P.S."/>
            <person name="Schipma M.J."/>
            <person name="Burd H."/>
            <person name="Bhattacharyya A."/>
            <person name="Rhodes L.D."/>
            <person name="Kaul R."/>
            <person name="Strom M.S."/>
        </authorList>
    </citation>
    <scope>NUCLEOTIDE SEQUENCE [LARGE SCALE GENOMIC DNA]</scope>
    <source>
        <strain evidence="6">ATCC 33209 / DSM 20767 / JCM 11484 / NBRC 15589 / NCIMB 2235</strain>
    </source>
</reference>
<evidence type="ECO:0000313" key="6">
    <source>
        <dbReference type="Proteomes" id="UP000002007"/>
    </source>
</evidence>
<dbReference type="GO" id="GO:0006950">
    <property type="term" value="P:response to stress"/>
    <property type="evidence" value="ECO:0007669"/>
    <property type="project" value="TreeGrafter"/>
</dbReference>
<feature type="domain" description="HTH marR-type" evidence="4">
    <location>
        <begin position="1"/>
        <end position="149"/>
    </location>
</feature>
<gene>
    <name evidence="5" type="ordered locus">RSal33209_1538</name>
</gene>
<dbReference type="InterPro" id="IPR000835">
    <property type="entry name" value="HTH_MarR-typ"/>
</dbReference>
<dbReference type="Gene3D" id="1.10.10.10">
    <property type="entry name" value="Winged helix-like DNA-binding domain superfamily/Winged helix DNA-binding domain"/>
    <property type="match status" value="1"/>
</dbReference>
<dbReference type="PROSITE" id="PS50995">
    <property type="entry name" value="HTH_MARR_2"/>
    <property type="match status" value="1"/>
</dbReference>
<keyword evidence="1" id="KW-0805">Transcription regulation</keyword>
<accession>A9WNS4</accession>
<organism evidence="5 6">
    <name type="scientific">Renibacterium salmoninarum (strain ATCC 33209 / DSM 20767 / JCM 11484 / NBRC 15589 / NCIMB 2235)</name>
    <dbReference type="NCBI Taxonomy" id="288705"/>
    <lineage>
        <taxon>Bacteria</taxon>
        <taxon>Bacillati</taxon>
        <taxon>Actinomycetota</taxon>
        <taxon>Actinomycetes</taxon>
        <taxon>Micrococcales</taxon>
        <taxon>Micrococcaceae</taxon>
        <taxon>Renibacterium</taxon>
    </lineage>
</organism>
<dbReference type="Proteomes" id="UP000002007">
    <property type="component" value="Chromosome"/>
</dbReference>
<dbReference type="EMBL" id="CP000910">
    <property type="protein sequence ID" value="ABY23274.1"/>
    <property type="molecule type" value="Genomic_DNA"/>
</dbReference>
<dbReference type="InterPro" id="IPR039422">
    <property type="entry name" value="MarR/SlyA-like"/>
</dbReference>
<dbReference type="PRINTS" id="PR00598">
    <property type="entry name" value="HTHMARR"/>
</dbReference>
<evidence type="ECO:0000256" key="2">
    <source>
        <dbReference type="ARBA" id="ARBA00023125"/>
    </source>
</evidence>
<evidence type="ECO:0000259" key="4">
    <source>
        <dbReference type="PROSITE" id="PS50995"/>
    </source>
</evidence>
<dbReference type="InterPro" id="IPR036388">
    <property type="entry name" value="WH-like_DNA-bd_sf"/>
</dbReference>
<name>A9WNS4_RENSM</name>
<evidence type="ECO:0000313" key="5">
    <source>
        <dbReference type="EMBL" id="ABY23274.1"/>
    </source>
</evidence>
<dbReference type="InterPro" id="IPR036390">
    <property type="entry name" value="WH_DNA-bd_sf"/>
</dbReference>
<evidence type="ECO:0000256" key="3">
    <source>
        <dbReference type="ARBA" id="ARBA00023163"/>
    </source>
</evidence>
<dbReference type="PROSITE" id="PS01117">
    <property type="entry name" value="HTH_MARR_1"/>
    <property type="match status" value="1"/>
</dbReference>